<comment type="subcellular location">
    <subcellularLocation>
        <location evidence="1">Membrane</location>
        <topology evidence="1">Multi-pass membrane protein</topology>
    </subcellularLocation>
</comment>
<feature type="transmembrane region" description="Helical" evidence="7">
    <location>
        <begin position="238"/>
        <end position="258"/>
    </location>
</feature>
<accession>A0A835NJW6</accession>
<feature type="region of interest" description="Disordered" evidence="6">
    <location>
        <begin position="16"/>
        <end position="43"/>
    </location>
</feature>
<dbReference type="EMBL" id="JADDUC010000175">
    <property type="protein sequence ID" value="KAG0116468.1"/>
    <property type="molecule type" value="Genomic_DNA"/>
</dbReference>
<dbReference type="GO" id="GO:0007605">
    <property type="term" value="P:sensory perception of sound"/>
    <property type="evidence" value="ECO:0007669"/>
    <property type="project" value="TreeGrafter"/>
</dbReference>
<evidence type="ECO:0000256" key="7">
    <source>
        <dbReference type="SAM" id="Phobius"/>
    </source>
</evidence>
<keyword evidence="5 7" id="KW-0472">Membrane</keyword>
<keyword evidence="4 7" id="KW-1133">Transmembrane helix</keyword>
<dbReference type="GO" id="GO:0016020">
    <property type="term" value="C:membrane"/>
    <property type="evidence" value="ECO:0007669"/>
    <property type="project" value="UniProtKB-SubCell"/>
</dbReference>
<reference evidence="9 10" key="2">
    <citation type="journal article" date="2021" name="J. Hered.">
        <title>Feather Gene Expression Elucidates the Developmental Basis of Plumage Iridescence in African Starlings.</title>
        <authorList>
            <person name="Rubenstein D.R."/>
            <person name="Corvelo A."/>
            <person name="MacManes M.D."/>
            <person name="Maia R."/>
            <person name="Narzisi G."/>
            <person name="Rousaki A."/>
            <person name="Vandenabeele P."/>
            <person name="Shawkey M.D."/>
            <person name="Solomon J."/>
        </authorList>
    </citation>
    <scope>NUCLEOTIDE SEQUENCE [LARGE SCALE GENOMIC DNA]</scope>
    <source>
        <strain evidence="9">SS15</strain>
    </source>
</reference>
<dbReference type="Proteomes" id="UP000618051">
    <property type="component" value="Unassembled WGS sequence"/>
</dbReference>
<feature type="transmembrane region" description="Helical" evidence="7">
    <location>
        <begin position="146"/>
        <end position="174"/>
    </location>
</feature>
<dbReference type="EMBL" id="JADDUC020000011">
    <property type="protein sequence ID" value="KAI1236063.1"/>
    <property type="molecule type" value="Genomic_DNA"/>
</dbReference>
<evidence type="ECO:0000256" key="2">
    <source>
        <dbReference type="ARBA" id="ARBA00005787"/>
    </source>
</evidence>
<name>A0A835NJW6_9PASS</name>
<evidence type="ECO:0000256" key="4">
    <source>
        <dbReference type="ARBA" id="ARBA00022989"/>
    </source>
</evidence>
<reference evidence="8" key="1">
    <citation type="submission" date="2020-10" db="EMBL/GenBank/DDBJ databases">
        <title>Feather gene expression reveals the developmental basis of iridescence in African starlings.</title>
        <authorList>
            <person name="Rubenstein D.R."/>
        </authorList>
    </citation>
    <scope>NUCLEOTIDE SEQUENCE</scope>
    <source>
        <strain evidence="8">SS15</strain>
        <tissue evidence="8">Liver</tissue>
    </source>
</reference>
<dbReference type="OrthoDB" id="10012538at2759"/>
<dbReference type="PANTHER" id="PTHR31548">
    <property type="entry name" value="CLARIN"/>
    <property type="match status" value="1"/>
</dbReference>
<dbReference type="InterPro" id="IPR026748">
    <property type="entry name" value="Clarin"/>
</dbReference>
<evidence type="ECO:0000256" key="6">
    <source>
        <dbReference type="SAM" id="MobiDB-lite"/>
    </source>
</evidence>
<evidence type="ECO:0000256" key="5">
    <source>
        <dbReference type="ARBA" id="ARBA00023136"/>
    </source>
</evidence>
<organism evidence="8">
    <name type="scientific">Lamprotornis superbus</name>
    <dbReference type="NCBI Taxonomy" id="245042"/>
    <lineage>
        <taxon>Eukaryota</taxon>
        <taxon>Metazoa</taxon>
        <taxon>Chordata</taxon>
        <taxon>Craniata</taxon>
        <taxon>Vertebrata</taxon>
        <taxon>Euteleostomi</taxon>
        <taxon>Archelosauria</taxon>
        <taxon>Archosauria</taxon>
        <taxon>Dinosauria</taxon>
        <taxon>Saurischia</taxon>
        <taxon>Theropoda</taxon>
        <taxon>Coelurosauria</taxon>
        <taxon>Aves</taxon>
        <taxon>Neognathae</taxon>
        <taxon>Neoaves</taxon>
        <taxon>Telluraves</taxon>
        <taxon>Australaves</taxon>
        <taxon>Passeriformes</taxon>
        <taxon>Sturnidae</taxon>
        <taxon>Lamprotornis</taxon>
    </lineage>
</organism>
<dbReference type="Pfam" id="PF25807">
    <property type="entry name" value="Clarin-2"/>
    <property type="match status" value="1"/>
</dbReference>
<protein>
    <submittedName>
        <fullName evidence="8">Clarin-1</fullName>
    </submittedName>
</protein>
<evidence type="ECO:0000256" key="1">
    <source>
        <dbReference type="ARBA" id="ARBA00004141"/>
    </source>
</evidence>
<proteinExistence type="inferred from homology"/>
<keyword evidence="3 7" id="KW-0812">Transmembrane</keyword>
<comment type="caution">
    <text evidence="8">The sequence shown here is derived from an EMBL/GenBank/DDBJ whole genome shotgun (WGS) entry which is preliminary data.</text>
</comment>
<evidence type="ECO:0000313" key="10">
    <source>
        <dbReference type="Proteomes" id="UP000618051"/>
    </source>
</evidence>
<dbReference type="PANTHER" id="PTHR31548:SF4">
    <property type="entry name" value="CLARIN-1"/>
    <property type="match status" value="1"/>
</dbReference>
<gene>
    <name evidence="9" type="ORF">IHE44_0002159</name>
    <name evidence="8" type="ORF">IHE44_004067</name>
</gene>
<reference evidence="9" key="3">
    <citation type="submission" date="2022-01" db="EMBL/GenBank/DDBJ databases">
        <authorList>
            <person name="Rubenstein D.R."/>
        </authorList>
    </citation>
    <scope>NUCLEOTIDE SEQUENCE</scope>
    <source>
        <strain evidence="9">SS15</strain>
        <tissue evidence="9">Liver</tissue>
    </source>
</reference>
<sequence length="315" mass="33958">TRDRVNWDSRDRVSWAPGLSGQGWPGAGALQHPERGRSSGTASRAAAAPCATMPAQQKKLLFGTAGVLSFACALGTAAAVGSQLWVRGSILCSTGALLVNASGPELHKFIGDIQYGLFSGQRVRQCGLGGRPSHFSYLLRIIPASIHVSVILFCTVLIVFALVGAGFFMFNAFGSPYETLHGPTGLYLWSFISCSCGCLIMILFSSEVKIHHLSEKIANFKEGTFTFKTHSEQFANSFWTILVCSLVHFLNALLIRFAGFEFPFSKPKDSGTITGAVDLISGKSNQWVVGEAHTHQQQLCPSALVKAGMQLRMQP</sequence>
<evidence type="ECO:0000313" key="8">
    <source>
        <dbReference type="EMBL" id="KAG0116468.1"/>
    </source>
</evidence>
<dbReference type="GO" id="GO:0050957">
    <property type="term" value="P:equilibrioception"/>
    <property type="evidence" value="ECO:0007669"/>
    <property type="project" value="TreeGrafter"/>
</dbReference>
<feature type="non-terminal residue" evidence="8">
    <location>
        <position position="1"/>
    </location>
</feature>
<evidence type="ECO:0000256" key="3">
    <source>
        <dbReference type="ARBA" id="ARBA00022692"/>
    </source>
</evidence>
<evidence type="ECO:0000313" key="9">
    <source>
        <dbReference type="EMBL" id="KAI1236063.1"/>
    </source>
</evidence>
<dbReference type="AlphaFoldDB" id="A0A835NJW6"/>
<feature type="transmembrane region" description="Helical" evidence="7">
    <location>
        <begin position="186"/>
        <end position="204"/>
    </location>
</feature>
<keyword evidence="10" id="KW-1185">Reference proteome</keyword>
<comment type="similarity">
    <text evidence="2">Belongs to the clarin family.</text>
</comment>